<keyword evidence="4" id="KW-0378">Hydrolase</keyword>
<evidence type="ECO:0000259" key="8">
    <source>
        <dbReference type="SMART" id="SM00014"/>
    </source>
</evidence>
<organism evidence="9 10">
    <name type="scientific">Candidatus Woesebacteria bacterium GWB1_43_5</name>
    <dbReference type="NCBI Taxonomy" id="1802474"/>
    <lineage>
        <taxon>Bacteria</taxon>
        <taxon>Candidatus Woeseibacteriota</taxon>
    </lineage>
</organism>
<dbReference type="SUPFAM" id="SSF48317">
    <property type="entry name" value="Acid phosphatase/Vanadium-dependent haloperoxidase"/>
    <property type="match status" value="1"/>
</dbReference>
<comment type="subcellular location">
    <subcellularLocation>
        <location evidence="1">Cell membrane</location>
        <topology evidence="1">Multi-pass membrane protein</topology>
    </subcellularLocation>
</comment>
<feature type="transmembrane region" description="Helical" evidence="7">
    <location>
        <begin position="6"/>
        <end position="27"/>
    </location>
</feature>
<keyword evidence="5 7" id="KW-1133">Transmembrane helix</keyword>
<dbReference type="PANTHER" id="PTHR14969:SF62">
    <property type="entry name" value="DECAPRENYLPHOSPHORYL-5-PHOSPHORIBOSE PHOSPHATASE RV3807C-RELATED"/>
    <property type="match status" value="1"/>
</dbReference>
<comment type="caution">
    <text evidence="9">The sequence shown here is derived from an EMBL/GenBank/DDBJ whole genome shotgun (WGS) entry which is preliminary data.</text>
</comment>
<evidence type="ECO:0000256" key="7">
    <source>
        <dbReference type="SAM" id="Phobius"/>
    </source>
</evidence>
<evidence type="ECO:0000256" key="5">
    <source>
        <dbReference type="ARBA" id="ARBA00022989"/>
    </source>
</evidence>
<dbReference type="InterPro" id="IPR036938">
    <property type="entry name" value="PAP2/HPO_sf"/>
</dbReference>
<evidence type="ECO:0000256" key="3">
    <source>
        <dbReference type="ARBA" id="ARBA00022692"/>
    </source>
</evidence>
<reference evidence="9 10" key="1">
    <citation type="journal article" date="2016" name="Nat. Commun.">
        <title>Thousands of microbial genomes shed light on interconnected biogeochemical processes in an aquifer system.</title>
        <authorList>
            <person name="Anantharaman K."/>
            <person name="Brown C.T."/>
            <person name="Hug L.A."/>
            <person name="Sharon I."/>
            <person name="Castelle C.J."/>
            <person name="Probst A.J."/>
            <person name="Thomas B.C."/>
            <person name="Singh A."/>
            <person name="Wilkins M.J."/>
            <person name="Karaoz U."/>
            <person name="Brodie E.L."/>
            <person name="Williams K.H."/>
            <person name="Hubbard S.S."/>
            <person name="Banfield J.F."/>
        </authorList>
    </citation>
    <scope>NUCLEOTIDE SEQUENCE [LARGE SCALE GENOMIC DNA]</scope>
</reference>
<keyword evidence="2" id="KW-1003">Cell membrane</keyword>
<dbReference type="SMART" id="SM00014">
    <property type="entry name" value="acidPPc"/>
    <property type="match status" value="1"/>
</dbReference>
<dbReference type="Proteomes" id="UP000178812">
    <property type="component" value="Unassembled WGS sequence"/>
</dbReference>
<dbReference type="AlphaFoldDB" id="A0A1F7WSR1"/>
<evidence type="ECO:0000256" key="1">
    <source>
        <dbReference type="ARBA" id="ARBA00004651"/>
    </source>
</evidence>
<evidence type="ECO:0000313" key="10">
    <source>
        <dbReference type="Proteomes" id="UP000178812"/>
    </source>
</evidence>
<protein>
    <recommendedName>
        <fullName evidence="8">Phosphatidic acid phosphatase type 2/haloperoxidase domain-containing protein</fullName>
    </recommendedName>
</protein>
<keyword evidence="3 7" id="KW-0812">Transmembrane</keyword>
<feature type="transmembrane region" description="Helical" evidence="7">
    <location>
        <begin position="39"/>
        <end position="59"/>
    </location>
</feature>
<evidence type="ECO:0000256" key="6">
    <source>
        <dbReference type="ARBA" id="ARBA00023136"/>
    </source>
</evidence>
<dbReference type="GO" id="GO:0016787">
    <property type="term" value="F:hydrolase activity"/>
    <property type="evidence" value="ECO:0007669"/>
    <property type="project" value="UniProtKB-KW"/>
</dbReference>
<name>A0A1F7WSR1_9BACT</name>
<dbReference type="Pfam" id="PF01569">
    <property type="entry name" value="PAP2"/>
    <property type="match status" value="1"/>
</dbReference>
<accession>A0A1F7WSR1</accession>
<keyword evidence="6 7" id="KW-0472">Membrane</keyword>
<dbReference type="InterPro" id="IPR000326">
    <property type="entry name" value="PAP2/HPO"/>
</dbReference>
<proteinExistence type="predicted"/>
<gene>
    <name evidence="9" type="ORF">A2125_01200</name>
</gene>
<evidence type="ECO:0000313" key="9">
    <source>
        <dbReference type="EMBL" id="OGM05780.1"/>
    </source>
</evidence>
<dbReference type="GO" id="GO:0005886">
    <property type="term" value="C:plasma membrane"/>
    <property type="evidence" value="ECO:0007669"/>
    <property type="project" value="UniProtKB-SubCell"/>
</dbReference>
<evidence type="ECO:0000256" key="4">
    <source>
        <dbReference type="ARBA" id="ARBA00022801"/>
    </source>
</evidence>
<dbReference type="PANTHER" id="PTHR14969">
    <property type="entry name" value="SPHINGOSINE-1-PHOSPHATE PHOSPHOHYDROLASE"/>
    <property type="match status" value="1"/>
</dbReference>
<evidence type="ECO:0000256" key="2">
    <source>
        <dbReference type="ARBA" id="ARBA00022475"/>
    </source>
</evidence>
<dbReference type="Gene3D" id="1.20.144.10">
    <property type="entry name" value="Phosphatidic acid phosphatase type 2/haloperoxidase"/>
    <property type="match status" value="1"/>
</dbReference>
<sequence length="153" mass="16956">MFTLLITFLASVLIWFLFLGLLILWVIDGKIKREAVLHALFAVVLVWLLTLAVKNLFQIERPYLLNGGDVLTLTSPLDASFPSTHTAIAFALATAIYLHDKKNGLVFFWGAFLVAVGRILANVHYPFDTIAGAALGILVAWFTGKAHLFKMLK</sequence>
<feature type="domain" description="Phosphatidic acid phosphatase type 2/haloperoxidase" evidence="8">
    <location>
        <begin position="35"/>
        <end position="144"/>
    </location>
</feature>
<feature type="transmembrane region" description="Helical" evidence="7">
    <location>
        <begin position="105"/>
        <end position="123"/>
    </location>
</feature>
<feature type="transmembrane region" description="Helical" evidence="7">
    <location>
        <begin position="129"/>
        <end position="148"/>
    </location>
</feature>
<dbReference type="EMBL" id="MGFM01000022">
    <property type="protein sequence ID" value="OGM05780.1"/>
    <property type="molecule type" value="Genomic_DNA"/>
</dbReference>
<feature type="transmembrane region" description="Helical" evidence="7">
    <location>
        <begin position="79"/>
        <end position="98"/>
    </location>
</feature>